<keyword evidence="4" id="KW-1003">Cell membrane</keyword>
<comment type="caution">
    <text evidence="9">The sequence shown here is derived from an EMBL/GenBank/DDBJ whole genome shotgun (WGS) entry which is preliminary data.</text>
</comment>
<proteinExistence type="inferred from homology"/>
<feature type="transmembrane region" description="Helical" evidence="8">
    <location>
        <begin position="260"/>
        <end position="278"/>
    </location>
</feature>
<evidence type="ECO:0000313" key="10">
    <source>
        <dbReference type="Proteomes" id="UP000823900"/>
    </source>
</evidence>
<dbReference type="InterPro" id="IPR004776">
    <property type="entry name" value="Mem_transp_PIN-like"/>
</dbReference>
<feature type="transmembrane region" description="Helical" evidence="8">
    <location>
        <begin position="176"/>
        <end position="194"/>
    </location>
</feature>
<dbReference type="PANTHER" id="PTHR36838">
    <property type="entry name" value="AUXIN EFFLUX CARRIER FAMILY PROTEIN"/>
    <property type="match status" value="1"/>
</dbReference>
<comment type="similarity">
    <text evidence="2">Belongs to the auxin efflux carrier (TC 2.A.69) family.</text>
</comment>
<sequence length="314" mass="35156">MFWDSIQSVMSLILMMAVGFVMTKRPWFGKKGEDFLSKLCMQVGIPLMMVENVYETCGTREQLLYLLKYFPIPFAIITFFLIIGVILSKALKVKPNRRGAFINVIGFSNTVFIGFPIVTAILGEEALPTAMSYYIGNTVLFWTAGAWFLRRDHDPNTRIFTVENVKKMISPPIKGFTVGIILVLLDVELPAWIYNPIAQIGDTATPVAMLVIGSILRNINYKEIKMSADIAVLLLNRFIISPLIMLAVMMVLPLDNMAKQVYLILIIMPAMTQFGILAKETGADYEFCTVMIAVTTVASMIVIPFYTAILGMVF</sequence>
<evidence type="ECO:0000256" key="8">
    <source>
        <dbReference type="SAM" id="Phobius"/>
    </source>
</evidence>
<evidence type="ECO:0000256" key="6">
    <source>
        <dbReference type="ARBA" id="ARBA00022989"/>
    </source>
</evidence>
<dbReference type="Proteomes" id="UP000823900">
    <property type="component" value="Unassembled WGS sequence"/>
</dbReference>
<keyword evidence="6 8" id="KW-1133">Transmembrane helix</keyword>
<evidence type="ECO:0000256" key="3">
    <source>
        <dbReference type="ARBA" id="ARBA00022448"/>
    </source>
</evidence>
<dbReference type="PANTHER" id="PTHR36838:SF1">
    <property type="entry name" value="SLR1864 PROTEIN"/>
    <property type="match status" value="1"/>
</dbReference>
<feature type="transmembrane region" description="Helical" evidence="8">
    <location>
        <begin position="231"/>
        <end position="254"/>
    </location>
</feature>
<name>A0A9D2HHH8_9FIRM</name>
<keyword evidence="5 8" id="KW-0812">Transmembrane</keyword>
<evidence type="ECO:0000256" key="1">
    <source>
        <dbReference type="ARBA" id="ARBA00004651"/>
    </source>
</evidence>
<feature type="transmembrane region" description="Helical" evidence="8">
    <location>
        <begin position="200"/>
        <end position="219"/>
    </location>
</feature>
<protein>
    <submittedName>
        <fullName evidence="9">AEC family transporter</fullName>
    </submittedName>
</protein>
<dbReference type="Gene3D" id="1.20.1530.20">
    <property type="match status" value="1"/>
</dbReference>
<reference evidence="9" key="1">
    <citation type="journal article" date="2021" name="PeerJ">
        <title>Extensive microbial diversity within the chicken gut microbiome revealed by metagenomics and culture.</title>
        <authorList>
            <person name="Gilroy R."/>
            <person name="Ravi A."/>
            <person name="Getino M."/>
            <person name="Pursley I."/>
            <person name="Horton D.L."/>
            <person name="Alikhan N.F."/>
            <person name="Baker D."/>
            <person name="Gharbi K."/>
            <person name="Hall N."/>
            <person name="Watson M."/>
            <person name="Adriaenssens E.M."/>
            <person name="Foster-Nyarko E."/>
            <person name="Jarju S."/>
            <person name="Secka A."/>
            <person name="Antonio M."/>
            <person name="Oren A."/>
            <person name="Chaudhuri R.R."/>
            <person name="La Ragione R."/>
            <person name="Hildebrand F."/>
            <person name="Pallen M.J."/>
        </authorList>
    </citation>
    <scope>NUCLEOTIDE SEQUENCE</scope>
    <source>
        <strain evidence="9">CHK178-16964</strain>
    </source>
</reference>
<comment type="subcellular location">
    <subcellularLocation>
        <location evidence="1">Cell membrane</location>
        <topology evidence="1">Multi-pass membrane protein</topology>
    </subcellularLocation>
</comment>
<reference evidence="9" key="2">
    <citation type="submission" date="2021-04" db="EMBL/GenBank/DDBJ databases">
        <authorList>
            <person name="Gilroy R."/>
        </authorList>
    </citation>
    <scope>NUCLEOTIDE SEQUENCE</scope>
    <source>
        <strain evidence="9">CHK178-16964</strain>
    </source>
</reference>
<evidence type="ECO:0000256" key="2">
    <source>
        <dbReference type="ARBA" id="ARBA00010145"/>
    </source>
</evidence>
<feature type="transmembrane region" description="Helical" evidence="8">
    <location>
        <begin position="131"/>
        <end position="149"/>
    </location>
</feature>
<dbReference type="Pfam" id="PF03547">
    <property type="entry name" value="Mem_trans"/>
    <property type="match status" value="2"/>
</dbReference>
<dbReference type="AlphaFoldDB" id="A0A9D2HHH8"/>
<evidence type="ECO:0000256" key="4">
    <source>
        <dbReference type="ARBA" id="ARBA00022475"/>
    </source>
</evidence>
<dbReference type="GO" id="GO:0005886">
    <property type="term" value="C:plasma membrane"/>
    <property type="evidence" value="ECO:0007669"/>
    <property type="project" value="UniProtKB-SubCell"/>
</dbReference>
<feature type="transmembrane region" description="Helical" evidence="8">
    <location>
        <begin position="35"/>
        <end position="54"/>
    </location>
</feature>
<evidence type="ECO:0000313" key="9">
    <source>
        <dbReference type="EMBL" id="HJA71670.1"/>
    </source>
</evidence>
<feature type="transmembrane region" description="Helical" evidence="8">
    <location>
        <begin position="6"/>
        <end position="23"/>
    </location>
</feature>
<keyword evidence="7 8" id="KW-0472">Membrane</keyword>
<dbReference type="GO" id="GO:0055085">
    <property type="term" value="P:transmembrane transport"/>
    <property type="evidence" value="ECO:0007669"/>
    <property type="project" value="InterPro"/>
</dbReference>
<organism evidence="9 10">
    <name type="scientific">Candidatus Lachnoclostridium stercoravium</name>
    <dbReference type="NCBI Taxonomy" id="2838633"/>
    <lineage>
        <taxon>Bacteria</taxon>
        <taxon>Bacillati</taxon>
        <taxon>Bacillota</taxon>
        <taxon>Clostridia</taxon>
        <taxon>Lachnospirales</taxon>
        <taxon>Lachnospiraceae</taxon>
    </lineage>
</organism>
<accession>A0A9D2HHH8</accession>
<keyword evidence="3" id="KW-0813">Transport</keyword>
<gene>
    <name evidence="9" type="ORF">IAA07_08870</name>
</gene>
<evidence type="ECO:0000256" key="5">
    <source>
        <dbReference type="ARBA" id="ARBA00022692"/>
    </source>
</evidence>
<feature type="transmembrane region" description="Helical" evidence="8">
    <location>
        <begin position="290"/>
        <end position="313"/>
    </location>
</feature>
<evidence type="ECO:0000256" key="7">
    <source>
        <dbReference type="ARBA" id="ARBA00023136"/>
    </source>
</evidence>
<dbReference type="InterPro" id="IPR038770">
    <property type="entry name" value="Na+/solute_symporter_sf"/>
</dbReference>
<dbReference type="EMBL" id="DWZA01000077">
    <property type="protein sequence ID" value="HJA71670.1"/>
    <property type="molecule type" value="Genomic_DNA"/>
</dbReference>
<feature type="transmembrane region" description="Helical" evidence="8">
    <location>
        <begin position="100"/>
        <end position="119"/>
    </location>
</feature>
<feature type="transmembrane region" description="Helical" evidence="8">
    <location>
        <begin position="66"/>
        <end position="88"/>
    </location>
</feature>